<reference evidence="2" key="1">
    <citation type="journal article" date="2023" name="G3 (Bethesda)">
        <title>A reference genome for the long-term kleptoplast-retaining sea slug Elysia crispata morphotype clarki.</title>
        <authorList>
            <person name="Eastman K.E."/>
            <person name="Pendleton A.L."/>
            <person name="Shaikh M.A."/>
            <person name="Suttiyut T."/>
            <person name="Ogas R."/>
            <person name="Tomko P."/>
            <person name="Gavelis G."/>
            <person name="Widhalm J.R."/>
            <person name="Wisecaver J.H."/>
        </authorList>
    </citation>
    <scope>NUCLEOTIDE SEQUENCE</scope>
    <source>
        <strain evidence="2">ECLA1</strain>
    </source>
</reference>
<comment type="caution">
    <text evidence="2">The sequence shown here is derived from an EMBL/GenBank/DDBJ whole genome shotgun (WGS) entry which is preliminary data.</text>
</comment>
<dbReference type="AlphaFoldDB" id="A0AAE1AZH4"/>
<accession>A0AAE1AZH4</accession>
<feature type="chain" id="PRO_5042288431" evidence="1">
    <location>
        <begin position="20"/>
        <end position="150"/>
    </location>
</feature>
<proteinExistence type="predicted"/>
<dbReference type="Proteomes" id="UP001283361">
    <property type="component" value="Unassembled WGS sequence"/>
</dbReference>
<organism evidence="2 3">
    <name type="scientific">Elysia crispata</name>
    <name type="common">lettuce slug</name>
    <dbReference type="NCBI Taxonomy" id="231223"/>
    <lineage>
        <taxon>Eukaryota</taxon>
        <taxon>Metazoa</taxon>
        <taxon>Spiralia</taxon>
        <taxon>Lophotrochozoa</taxon>
        <taxon>Mollusca</taxon>
        <taxon>Gastropoda</taxon>
        <taxon>Heterobranchia</taxon>
        <taxon>Euthyneura</taxon>
        <taxon>Panpulmonata</taxon>
        <taxon>Sacoglossa</taxon>
        <taxon>Placobranchoidea</taxon>
        <taxon>Plakobranchidae</taxon>
        <taxon>Elysia</taxon>
    </lineage>
</organism>
<dbReference type="EMBL" id="JAWDGP010000819">
    <property type="protein sequence ID" value="KAK3797015.1"/>
    <property type="molecule type" value="Genomic_DNA"/>
</dbReference>
<feature type="signal peptide" evidence="1">
    <location>
        <begin position="1"/>
        <end position="19"/>
    </location>
</feature>
<evidence type="ECO:0000313" key="3">
    <source>
        <dbReference type="Proteomes" id="UP001283361"/>
    </source>
</evidence>
<protein>
    <submittedName>
        <fullName evidence="2">Uncharacterized protein</fullName>
    </submittedName>
</protein>
<gene>
    <name evidence="2" type="ORF">RRG08_055071</name>
</gene>
<evidence type="ECO:0000256" key="1">
    <source>
        <dbReference type="SAM" id="SignalP"/>
    </source>
</evidence>
<keyword evidence="3" id="KW-1185">Reference proteome</keyword>
<evidence type="ECO:0000313" key="2">
    <source>
        <dbReference type="EMBL" id="KAK3797015.1"/>
    </source>
</evidence>
<sequence length="150" mass="15942">MISLTHCSVLLCSVSSTQTCSLIIAKQLSRDTGGSTAAAATNDQPDPLLRVAVLCTINSDMQPHHRQNNIFRGTGGSTAAAATNDQPDPLLRVAVLCTINSDMQPHHRQNNIFETLGAALQQLQQMISLTHCSVLLCSVSSTQTCSLIIA</sequence>
<keyword evidence="1" id="KW-0732">Signal</keyword>
<name>A0AAE1AZH4_9GAST</name>